<evidence type="ECO:0000313" key="2">
    <source>
        <dbReference type="Proteomes" id="UP000494165"/>
    </source>
</evidence>
<organism evidence="1 2">
    <name type="scientific">Cloeon dipterum</name>
    <dbReference type="NCBI Taxonomy" id="197152"/>
    <lineage>
        <taxon>Eukaryota</taxon>
        <taxon>Metazoa</taxon>
        <taxon>Ecdysozoa</taxon>
        <taxon>Arthropoda</taxon>
        <taxon>Hexapoda</taxon>
        <taxon>Insecta</taxon>
        <taxon>Pterygota</taxon>
        <taxon>Palaeoptera</taxon>
        <taxon>Ephemeroptera</taxon>
        <taxon>Pisciforma</taxon>
        <taxon>Baetidae</taxon>
        <taxon>Cloeon</taxon>
    </lineage>
</organism>
<reference evidence="1 2" key="1">
    <citation type="submission" date="2020-04" db="EMBL/GenBank/DDBJ databases">
        <authorList>
            <person name="Alioto T."/>
            <person name="Alioto T."/>
            <person name="Gomez Garrido J."/>
        </authorList>
    </citation>
    <scope>NUCLEOTIDE SEQUENCE [LARGE SCALE GENOMIC DNA]</scope>
</reference>
<name>A0A8S1DSQ7_9INSE</name>
<dbReference type="Proteomes" id="UP000494165">
    <property type="component" value="Unassembled WGS sequence"/>
</dbReference>
<proteinExistence type="predicted"/>
<dbReference type="AlphaFoldDB" id="A0A8S1DSQ7"/>
<dbReference type="EMBL" id="CADEPI010000289">
    <property type="protein sequence ID" value="CAB3382963.1"/>
    <property type="molecule type" value="Genomic_DNA"/>
</dbReference>
<evidence type="ECO:0000313" key="1">
    <source>
        <dbReference type="EMBL" id="CAB3382963.1"/>
    </source>
</evidence>
<comment type="caution">
    <text evidence="1">The sequence shown here is derived from an EMBL/GenBank/DDBJ whole genome shotgun (WGS) entry which is preliminary data.</text>
</comment>
<protein>
    <submittedName>
        <fullName evidence="1">Uncharacterized protein</fullName>
    </submittedName>
</protein>
<sequence>MNDSQPQIATFCKFPFVRDLVIKWDKNKEYPPMQDYNLDAMLQFRHLRALQLNHLASLSHMEYLLTHFGERLEVLCVVLVKNTVRDIRFTMIFSLCPNLELLILKNIPNPVNDAAWIMSSFNRLKKLYLKVNRSANDEPVRLSDFLLGRNLTEVTLDGLTVSAEQLKATNKLILDTDMLSQIIEFRLLVNPRNVTESYEEDLKKEGMILEKTLTSLRPSAIVVVFNILPMVGQPMQTVL</sequence>
<accession>A0A8S1DSQ7</accession>
<keyword evidence="2" id="KW-1185">Reference proteome</keyword>
<gene>
    <name evidence="1" type="ORF">CLODIP_2_CD10335</name>
</gene>
<dbReference type="Gene3D" id="3.80.10.10">
    <property type="entry name" value="Ribonuclease Inhibitor"/>
    <property type="match status" value="1"/>
</dbReference>
<dbReference type="SUPFAM" id="SSF52047">
    <property type="entry name" value="RNI-like"/>
    <property type="match status" value="1"/>
</dbReference>
<dbReference type="InterPro" id="IPR032675">
    <property type="entry name" value="LRR_dom_sf"/>
</dbReference>